<keyword evidence="3" id="KW-1185">Reference proteome</keyword>
<organism evidence="2 3">
    <name type="scientific">Nyssa sinensis</name>
    <dbReference type="NCBI Taxonomy" id="561372"/>
    <lineage>
        <taxon>Eukaryota</taxon>
        <taxon>Viridiplantae</taxon>
        <taxon>Streptophyta</taxon>
        <taxon>Embryophyta</taxon>
        <taxon>Tracheophyta</taxon>
        <taxon>Spermatophyta</taxon>
        <taxon>Magnoliopsida</taxon>
        <taxon>eudicotyledons</taxon>
        <taxon>Gunneridae</taxon>
        <taxon>Pentapetalae</taxon>
        <taxon>asterids</taxon>
        <taxon>Cornales</taxon>
        <taxon>Nyssaceae</taxon>
        <taxon>Nyssa</taxon>
    </lineage>
</organism>
<dbReference type="PANTHER" id="PTHR34575">
    <property type="entry name" value="PROTEIN PAM68, CHLOROPLASTIC"/>
    <property type="match status" value="1"/>
</dbReference>
<evidence type="ECO:0000256" key="1">
    <source>
        <dbReference type="SAM" id="MobiDB-lite"/>
    </source>
</evidence>
<dbReference type="InterPro" id="IPR021855">
    <property type="entry name" value="PAM68-like"/>
</dbReference>
<feature type="region of interest" description="Disordered" evidence="1">
    <location>
        <begin position="1"/>
        <end position="29"/>
    </location>
</feature>
<dbReference type="Proteomes" id="UP000325577">
    <property type="component" value="Linkage Group LG5"/>
</dbReference>
<protein>
    <submittedName>
        <fullName evidence="2">Uncharacterized protein</fullName>
    </submittedName>
</protein>
<reference evidence="2 3" key="1">
    <citation type="submission" date="2019-09" db="EMBL/GenBank/DDBJ databases">
        <title>A chromosome-level genome assembly of the Chinese tupelo Nyssa sinensis.</title>
        <authorList>
            <person name="Yang X."/>
            <person name="Kang M."/>
            <person name="Yang Y."/>
            <person name="Xiong H."/>
            <person name="Wang M."/>
            <person name="Zhang Z."/>
            <person name="Wang Z."/>
            <person name="Wu H."/>
            <person name="Ma T."/>
            <person name="Liu J."/>
            <person name="Xi Z."/>
        </authorList>
    </citation>
    <scope>NUCLEOTIDE SEQUENCE [LARGE SCALE GENOMIC DNA]</scope>
    <source>
        <strain evidence="2">J267</strain>
        <tissue evidence="2">Leaf</tissue>
    </source>
</reference>
<dbReference type="PANTHER" id="PTHR34575:SF1">
    <property type="entry name" value="PROTEIN PAM68, CHLOROPLASTIC"/>
    <property type="match status" value="1"/>
</dbReference>
<name>A0A5J4ZTV5_9ASTE</name>
<evidence type="ECO:0000313" key="2">
    <source>
        <dbReference type="EMBL" id="KAA8521256.1"/>
    </source>
</evidence>
<evidence type="ECO:0000313" key="3">
    <source>
        <dbReference type="Proteomes" id="UP000325577"/>
    </source>
</evidence>
<feature type="compositionally biased region" description="Basic residues" evidence="1">
    <location>
        <begin position="1"/>
        <end position="17"/>
    </location>
</feature>
<proteinExistence type="predicted"/>
<accession>A0A5J4ZTV5</accession>
<dbReference type="AlphaFoldDB" id="A0A5J4ZTV5"/>
<dbReference type="OrthoDB" id="5862at2759"/>
<dbReference type="Pfam" id="PF11947">
    <property type="entry name" value="DUF3464"/>
    <property type="match status" value="1"/>
</dbReference>
<dbReference type="EMBL" id="CM018048">
    <property type="protein sequence ID" value="KAA8521256.1"/>
    <property type="molecule type" value="Genomic_DNA"/>
</dbReference>
<gene>
    <name evidence="2" type="ORF">F0562_011907</name>
</gene>
<sequence>MMRRGRGRGRGRARRRRNTGDSDQQDDEQNGFLALLGVSYGIVSSSWDPMREGSQLGWKEAQKNWPVFWQSLRGNSGKK</sequence>